<evidence type="ECO:0000313" key="5">
    <source>
        <dbReference type="Proteomes" id="UP001476950"/>
    </source>
</evidence>
<dbReference type="Proteomes" id="UP001476950">
    <property type="component" value="Unassembled WGS sequence"/>
</dbReference>
<protein>
    <submittedName>
        <fullName evidence="4">SH3 domain-containing protein</fullName>
    </submittedName>
</protein>
<dbReference type="Gene3D" id="2.60.120.380">
    <property type="match status" value="1"/>
</dbReference>
<dbReference type="RefSeq" id="WP_190451521.1">
    <property type="nucleotide sequence ID" value="NZ_JAMPLM010000003.1"/>
</dbReference>
<dbReference type="PROSITE" id="PS51781">
    <property type="entry name" value="SH3B"/>
    <property type="match status" value="1"/>
</dbReference>
<accession>A0ABV0KI80</accession>
<dbReference type="Pfam" id="PF08239">
    <property type="entry name" value="SH3_3"/>
    <property type="match status" value="1"/>
</dbReference>
<feature type="chain" id="PRO_5045257474" evidence="2">
    <location>
        <begin position="21"/>
        <end position="262"/>
    </location>
</feature>
<dbReference type="PROSITE" id="PS51257">
    <property type="entry name" value="PROKAR_LIPOPROTEIN"/>
    <property type="match status" value="1"/>
</dbReference>
<feature type="compositionally biased region" description="Polar residues" evidence="1">
    <location>
        <begin position="64"/>
        <end position="86"/>
    </location>
</feature>
<dbReference type="Gene3D" id="2.30.30.40">
    <property type="entry name" value="SH3 Domains"/>
    <property type="match status" value="1"/>
</dbReference>
<evidence type="ECO:0000259" key="3">
    <source>
        <dbReference type="PROSITE" id="PS51781"/>
    </source>
</evidence>
<reference evidence="4 5" key="1">
    <citation type="submission" date="2022-04" db="EMBL/GenBank/DDBJ databases">
        <title>Positive selection, recombination, and allopatry shape intraspecific diversity of widespread and dominant cyanobacteria.</title>
        <authorList>
            <person name="Wei J."/>
            <person name="Shu W."/>
            <person name="Hu C."/>
        </authorList>
    </citation>
    <scope>NUCLEOTIDE SEQUENCE [LARGE SCALE GENOMIC DNA]</scope>
    <source>
        <strain evidence="4 5">AS-A4</strain>
    </source>
</reference>
<evidence type="ECO:0000256" key="2">
    <source>
        <dbReference type="SAM" id="SignalP"/>
    </source>
</evidence>
<proteinExistence type="predicted"/>
<feature type="domain" description="SH3b" evidence="3">
    <location>
        <begin position="96"/>
        <end position="160"/>
    </location>
</feature>
<feature type="signal peptide" evidence="2">
    <location>
        <begin position="1"/>
        <end position="20"/>
    </location>
</feature>
<dbReference type="InterPro" id="IPR003646">
    <property type="entry name" value="SH3-like_bac-type"/>
</dbReference>
<dbReference type="SMART" id="SM00287">
    <property type="entry name" value="SH3b"/>
    <property type="match status" value="1"/>
</dbReference>
<name>A0ABV0KI80_9CYAN</name>
<feature type="compositionally biased region" description="Pro residues" evidence="1">
    <location>
        <begin position="48"/>
        <end position="60"/>
    </location>
</feature>
<feature type="region of interest" description="Disordered" evidence="1">
    <location>
        <begin position="30"/>
        <end position="86"/>
    </location>
</feature>
<dbReference type="EMBL" id="JAMPLM010000003">
    <property type="protein sequence ID" value="MEP1058049.1"/>
    <property type="molecule type" value="Genomic_DNA"/>
</dbReference>
<evidence type="ECO:0000313" key="4">
    <source>
        <dbReference type="EMBL" id="MEP1058049.1"/>
    </source>
</evidence>
<keyword evidence="2" id="KW-0732">Signal</keyword>
<organism evidence="4 5">
    <name type="scientific">Stenomitos frigidus AS-A4</name>
    <dbReference type="NCBI Taxonomy" id="2933935"/>
    <lineage>
        <taxon>Bacteria</taxon>
        <taxon>Bacillati</taxon>
        <taxon>Cyanobacteriota</taxon>
        <taxon>Cyanophyceae</taxon>
        <taxon>Leptolyngbyales</taxon>
        <taxon>Leptolyngbyaceae</taxon>
        <taxon>Stenomitos</taxon>
    </lineage>
</organism>
<sequence>MKPNASVLAVAGAISLAALAGLTVACSQSSVTEPPEPISASPLTAPASPSPSLSPSPSPASTPKTTIQKQTTEPANQTATDNRASAANRTIESCVVKMALVNDPEPPLNVRSAPTTEGDNVVGQLKNGTLVTIASDQNGWLQIKTPLKGWISKRQTTNSCNEKVERISLSDANDPVQVADRFVGTGSHRYVFPVEQGQTLTINRDRGPFPMITAPDGTVLLGHEKDDRRSTWSGPLTQTGDYAIELESNFKGYRYAFSMEVK</sequence>
<evidence type="ECO:0000256" key="1">
    <source>
        <dbReference type="SAM" id="MobiDB-lite"/>
    </source>
</evidence>
<gene>
    <name evidence="4" type="ORF">NDI38_06320</name>
</gene>
<keyword evidence="5" id="KW-1185">Reference proteome</keyword>
<comment type="caution">
    <text evidence="4">The sequence shown here is derived from an EMBL/GenBank/DDBJ whole genome shotgun (WGS) entry which is preliminary data.</text>
</comment>